<organism evidence="1 2">
    <name type="scientific">Terfezia boudieri ATCC MYA-4762</name>
    <dbReference type="NCBI Taxonomy" id="1051890"/>
    <lineage>
        <taxon>Eukaryota</taxon>
        <taxon>Fungi</taxon>
        <taxon>Dikarya</taxon>
        <taxon>Ascomycota</taxon>
        <taxon>Pezizomycotina</taxon>
        <taxon>Pezizomycetes</taxon>
        <taxon>Pezizales</taxon>
        <taxon>Pezizaceae</taxon>
        <taxon>Terfezia</taxon>
    </lineage>
</organism>
<dbReference type="Proteomes" id="UP000267821">
    <property type="component" value="Unassembled WGS sequence"/>
</dbReference>
<accession>A0A3N4LD96</accession>
<sequence>LPPISPLSKPPPNSPQLPLTPLLIGFTRNYPILQQCILSYISSGWPPSQIYIIDNTGTMDSNRLGLLSPDNPFYLPYAHMEKVFGVKVTATPTLLSFAQLQNFFISFATEHQWERFFWSHMDSVVLSYENKVPYISLYNGVLELLASLDHSTGDKAAEEEWALKFFTYDRLTLVHTSRVKAVGAWDTFIPYYYSDCDFYLRVYLSSYTIQHIDIGYIYDVGDLVPDLSLFFPNHTGYPELNSLSTPDTDVNLTRWGVLRSHLTRLDYIKNDSPGGRNYWQARQRGGKGEPFYRGMASFESELKRLFSWGESVYVRKWG</sequence>
<gene>
    <name evidence="1" type="ORF">L211DRAFT_755843</name>
</gene>
<dbReference type="OrthoDB" id="3527108at2759"/>
<dbReference type="SUPFAM" id="SSF53448">
    <property type="entry name" value="Nucleotide-diphospho-sugar transferases"/>
    <property type="match status" value="1"/>
</dbReference>
<evidence type="ECO:0008006" key="3">
    <source>
        <dbReference type="Google" id="ProtNLM"/>
    </source>
</evidence>
<dbReference type="STRING" id="1051890.A0A3N4LD96"/>
<dbReference type="EMBL" id="ML121567">
    <property type="protein sequence ID" value="RPB20854.1"/>
    <property type="molecule type" value="Genomic_DNA"/>
</dbReference>
<dbReference type="AlphaFoldDB" id="A0A3N4LD96"/>
<reference evidence="1 2" key="1">
    <citation type="journal article" date="2018" name="Nat. Ecol. Evol.">
        <title>Pezizomycetes genomes reveal the molecular basis of ectomycorrhizal truffle lifestyle.</title>
        <authorList>
            <person name="Murat C."/>
            <person name="Payen T."/>
            <person name="Noel B."/>
            <person name="Kuo A."/>
            <person name="Morin E."/>
            <person name="Chen J."/>
            <person name="Kohler A."/>
            <person name="Krizsan K."/>
            <person name="Balestrini R."/>
            <person name="Da Silva C."/>
            <person name="Montanini B."/>
            <person name="Hainaut M."/>
            <person name="Levati E."/>
            <person name="Barry K.W."/>
            <person name="Belfiori B."/>
            <person name="Cichocki N."/>
            <person name="Clum A."/>
            <person name="Dockter R.B."/>
            <person name="Fauchery L."/>
            <person name="Guy J."/>
            <person name="Iotti M."/>
            <person name="Le Tacon F."/>
            <person name="Lindquist E.A."/>
            <person name="Lipzen A."/>
            <person name="Malagnac F."/>
            <person name="Mello A."/>
            <person name="Molinier V."/>
            <person name="Miyauchi S."/>
            <person name="Poulain J."/>
            <person name="Riccioni C."/>
            <person name="Rubini A."/>
            <person name="Sitrit Y."/>
            <person name="Splivallo R."/>
            <person name="Traeger S."/>
            <person name="Wang M."/>
            <person name="Zifcakova L."/>
            <person name="Wipf D."/>
            <person name="Zambonelli A."/>
            <person name="Paolocci F."/>
            <person name="Nowrousian M."/>
            <person name="Ottonello S."/>
            <person name="Baldrian P."/>
            <person name="Spatafora J.W."/>
            <person name="Henrissat B."/>
            <person name="Nagy L.G."/>
            <person name="Aury J.M."/>
            <person name="Wincker P."/>
            <person name="Grigoriev I.V."/>
            <person name="Bonfante P."/>
            <person name="Martin F.M."/>
        </authorList>
    </citation>
    <scope>NUCLEOTIDE SEQUENCE [LARGE SCALE GENOMIC DNA]</scope>
    <source>
        <strain evidence="1 2">ATCC MYA-4762</strain>
    </source>
</reference>
<evidence type="ECO:0000313" key="2">
    <source>
        <dbReference type="Proteomes" id="UP000267821"/>
    </source>
</evidence>
<feature type="non-terminal residue" evidence="1">
    <location>
        <position position="318"/>
    </location>
</feature>
<proteinExistence type="predicted"/>
<dbReference type="InterPro" id="IPR029044">
    <property type="entry name" value="Nucleotide-diphossugar_trans"/>
</dbReference>
<keyword evidence="2" id="KW-1185">Reference proteome</keyword>
<dbReference type="InParanoid" id="A0A3N4LD96"/>
<name>A0A3N4LD96_9PEZI</name>
<evidence type="ECO:0000313" key="1">
    <source>
        <dbReference type="EMBL" id="RPB20854.1"/>
    </source>
</evidence>
<feature type="non-terminal residue" evidence="1">
    <location>
        <position position="1"/>
    </location>
</feature>
<protein>
    <recommendedName>
        <fullName evidence="3">Nucleotide-diphospho-sugar transferase</fullName>
    </recommendedName>
</protein>